<evidence type="ECO:0000259" key="14">
    <source>
        <dbReference type="PROSITE" id="PS50975"/>
    </source>
</evidence>
<keyword evidence="7 12" id="KW-0658">Purine biosynthesis</keyword>
<dbReference type="RefSeq" id="WP_283203772.1">
    <property type="nucleotide sequence ID" value="NZ_JASGCB010000012.1"/>
</dbReference>
<dbReference type="SUPFAM" id="SSF52440">
    <property type="entry name" value="PreATP-grasp domain"/>
    <property type="match status" value="1"/>
</dbReference>
<dbReference type="PANTHER" id="PTHR43472">
    <property type="entry name" value="PHOSPHORIBOSYLAMINE--GLYCINE LIGASE"/>
    <property type="match status" value="1"/>
</dbReference>
<dbReference type="SUPFAM" id="SSF56059">
    <property type="entry name" value="Glutathione synthetase ATP-binding domain-like"/>
    <property type="match status" value="1"/>
</dbReference>
<dbReference type="InterPro" id="IPR020561">
    <property type="entry name" value="PRibGlycinamid_synth_ATP-grasp"/>
</dbReference>
<dbReference type="Gene3D" id="3.40.50.20">
    <property type="match status" value="1"/>
</dbReference>
<dbReference type="InterPro" id="IPR011761">
    <property type="entry name" value="ATP-grasp"/>
</dbReference>
<comment type="pathway">
    <text evidence="3 12">Purine metabolism; IMP biosynthesis via de novo pathway; N(1)-(5-phospho-D-ribosyl)glycinamide from 5-phospho-alpha-D-ribose 1-diphosphate: step 2/2.</text>
</comment>
<dbReference type="EC" id="6.3.4.13" evidence="4 12"/>
<evidence type="ECO:0000256" key="7">
    <source>
        <dbReference type="ARBA" id="ARBA00022755"/>
    </source>
</evidence>
<feature type="domain" description="ATP-grasp" evidence="14">
    <location>
        <begin position="114"/>
        <end position="320"/>
    </location>
</feature>
<dbReference type="InterPro" id="IPR011054">
    <property type="entry name" value="Rudment_hybrid_motif"/>
</dbReference>
<comment type="caution">
    <text evidence="15">The sequence shown here is derived from an EMBL/GenBank/DDBJ whole genome shotgun (WGS) entry which is preliminary data.</text>
</comment>
<dbReference type="GO" id="GO:0004637">
    <property type="term" value="F:phosphoribosylamine-glycine ligase activity"/>
    <property type="evidence" value="ECO:0007669"/>
    <property type="project" value="UniProtKB-EC"/>
</dbReference>
<evidence type="ECO:0000313" key="15">
    <source>
        <dbReference type="EMBL" id="MDI9260288.1"/>
    </source>
</evidence>
<evidence type="ECO:0000256" key="3">
    <source>
        <dbReference type="ARBA" id="ARBA00005174"/>
    </source>
</evidence>
<evidence type="ECO:0000313" key="16">
    <source>
        <dbReference type="Proteomes" id="UP001529245"/>
    </source>
</evidence>
<dbReference type="Proteomes" id="UP001529245">
    <property type="component" value="Unassembled WGS sequence"/>
</dbReference>
<dbReference type="PROSITE" id="PS00184">
    <property type="entry name" value="GARS"/>
    <property type="match status" value="1"/>
</dbReference>
<evidence type="ECO:0000256" key="1">
    <source>
        <dbReference type="ARBA" id="ARBA00001936"/>
    </source>
</evidence>
<evidence type="ECO:0000256" key="11">
    <source>
        <dbReference type="ARBA" id="ARBA00042864"/>
    </source>
</evidence>
<sequence>MAHEVRRPRVLVIGQGAREHAIVWKLAQSASRPELYAAPGNPGMAAWAEIAPIAASDHGALIRFCQDKGIDLVVVGPEQPLAEGLADALAEAGIAVFGPSREAAQIEASKAFSKRVMAEAGVPTARHRTFSDVEEARAYVREQGAPIVVKADGLAAGKGVVVAETVAEAEAALEEMLVGGRFGASGRRVVIEEFMRGVELSLMYFVDAHTAVPMLPARDFKRLLDGDRGPNTGGMGAFSPVPRVTQDVIDRVTGEIVRPTIARLREMGILYRGVLYAGLMLTDDGPKVVEFNCRFGDPETEVVLPLFAGDLFEVMWAVAHDRLQPDMIAWRQDAAVCVVMASTGYPATAETGVPIELPGALPEGVTVFHAGTRLGEGGRLETAGGRVLTVAAVGEDVPAALHRAYAAVSSIRFSGAQYRRDIAHNWQS</sequence>
<keyword evidence="16" id="KW-1185">Reference proteome</keyword>
<evidence type="ECO:0000256" key="8">
    <source>
        <dbReference type="ARBA" id="ARBA00022840"/>
    </source>
</evidence>
<dbReference type="SMART" id="SM01210">
    <property type="entry name" value="GARS_C"/>
    <property type="match status" value="1"/>
</dbReference>
<dbReference type="Gene3D" id="3.30.470.20">
    <property type="entry name" value="ATP-grasp fold, B domain"/>
    <property type="match status" value="1"/>
</dbReference>
<keyword evidence="5 12" id="KW-0436">Ligase</keyword>
<evidence type="ECO:0000256" key="13">
    <source>
        <dbReference type="PROSITE-ProRule" id="PRU00409"/>
    </source>
</evidence>
<dbReference type="InterPro" id="IPR000115">
    <property type="entry name" value="PRibGlycinamide_synth"/>
</dbReference>
<dbReference type="InterPro" id="IPR020562">
    <property type="entry name" value="PRibGlycinamide_synth_N"/>
</dbReference>
<protein>
    <recommendedName>
        <fullName evidence="4 12">Phosphoribosylamine--glycine ligase</fullName>
        <ecNumber evidence="4 12">6.3.4.13</ecNumber>
    </recommendedName>
    <alternativeName>
        <fullName evidence="12">GARS</fullName>
    </alternativeName>
    <alternativeName>
        <fullName evidence="10 12">Glycinamide ribonucleotide synthetase</fullName>
    </alternativeName>
    <alternativeName>
        <fullName evidence="11 12">Phosphoribosylglycinamide synthetase</fullName>
    </alternativeName>
</protein>
<dbReference type="Pfam" id="PF01071">
    <property type="entry name" value="GARS_A"/>
    <property type="match status" value="1"/>
</dbReference>
<reference evidence="15 16" key="1">
    <citation type="submission" date="2023-04" db="EMBL/GenBank/DDBJ databases">
        <title>A. sendaiensis sub sp. chiapanensis a novel subspecie with specific adaptation in bacterial cell wall isolated from an active volcano.</title>
        <authorList>
            <person name="Alvarez Gutierrez P.E."/>
            <person name="Ortiz Cortes L.Y."/>
        </authorList>
    </citation>
    <scope>NUCLEOTIDE SEQUENCE [LARGE SCALE GENOMIC DNA]</scope>
    <source>
        <strain evidence="15 16">PA2</strain>
    </source>
</reference>
<name>A0ABT6XYX0_ALISE</name>
<comment type="cofactor">
    <cofactor evidence="2">
        <name>Mg(2+)</name>
        <dbReference type="ChEBI" id="CHEBI:18420"/>
    </cofactor>
</comment>
<dbReference type="Gene3D" id="3.90.600.10">
    <property type="entry name" value="Phosphoribosylglycinamide synthetase, C-terminal domain"/>
    <property type="match status" value="1"/>
</dbReference>
<keyword evidence="8 13" id="KW-0067">ATP-binding</keyword>
<dbReference type="InterPro" id="IPR013815">
    <property type="entry name" value="ATP_grasp_subdomain_1"/>
</dbReference>
<dbReference type="NCBIfam" id="TIGR00877">
    <property type="entry name" value="purD"/>
    <property type="match status" value="1"/>
</dbReference>
<evidence type="ECO:0000256" key="5">
    <source>
        <dbReference type="ARBA" id="ARBA00022598"/>
    </source>
</evidence>
<evidence type="ECO:0000256" key="2">
    <source>
        <dbReference type="ARBA" id="ARBA00001946"/>
    </source>
</evidence>
<dbReference type="InterPro" id="IPR016185">
    <property type="entry name" value="PreATP-grasp_dom_sf"/>
</dbReference>
<comment type="catalytic activity">
    <reaction evidence="12">
        <text>5-phospho-beta-D-ribosylamine + glycine + ATP = N(1)-(5-phospho-beta-D-ribosyl)glycinamide + ADP + phosphate + H(+)</text>
        <dbReference type="Rhea" id="RHEA:17453"/>
        <dbReference type="ChEBI" id="CHEBI:15378"/>
        <dbReference type="ChEBI" id="CHEBI:30616"/>
        <dbReference type="ChEBI" id="CHEBI:43474"/>
        <dbReference type="ChEBI" id="CHEBI:57305"/>
        <dbReference type="ChEBI" id="CHEBI:58681"/>
        <dbReference type="ChEBI" id="CHEBI:143788"/>
        <dbReference type="ChEBI" id="CHEBI:456216"/>
        <dbReference type="EC" id="6.3.4.13"/>
    </reaction>
</comment>
<evidence type="ECO:0000256" key="12">
    <source>
        <dbReference type="HAMAP-Rule" id="MF_00138"/>
    </source>
</evidence>
<comment type="cofactor">
    <cofactor evidence="1">
        <name>Mn(2+)</name>
        <dbReference type="ChEBI" id="CHEBI:29035"/>
    </cofactor>
</comment>
<comment type="similarity">
    <text evidence="9 12">Belongs to the GARS family.</text>
</comment>
<dbReference type="HAMAP" id="MF_00138">
    <property type="entry name" value="GARS"/>
    <property type="match status" value="1"/>
</dbReference>
<organism evidence="15 16">
    <name type="scientific">Alicyclobacillus sendaiensis PA2</name>
    <dbReference type="NCBI Taxonomy" id="3029425"/>
    <lineage>
        <taxon>Bacteria</taxon>
        <taxon>Bacillati</taxon>
        <taxon>Bacillota</taxon>
        <taxon>Bacilli</taxon>
        <taxon>Bacillales</taxon>
        <taxon>Alicyclobacillaceae</taxon>
        <taxon>Alicyclobacillus</taxon>
    </lineage>
</organism>
<dbReference type="EMBL" id="JASGCB010000012">
    <property type="protein sequence ID" value="MDI9260288.1"/>
    <property type="molecule type" value="Genomic_DNA"/>
</dbReference>
<dbReference type="PROSITE" id="PS50975">
    <property type="entry name" value="ATP_GRASP"/>
    <property type="match status" value="1"/>
</dbReference>
<accession>A0ABT6XYX0</accession>
<dbReference type="PANTHER" id="PTHR43472:SF1">
    <property type="entry name" value="PHOSPHORIBOSYLAMINE--GLYCINE LIGASE, CHLOROPLASTIC"/>
    <property type="match status" value="1"/>
</dbReference>
<dbReference type="Gene3D" id="3.30.1490.20">
    <property type="entry name" value="ATP-grasp fold, A domain"/>
    <property type="match status" value="1"/>
</dbReference>
<evidence type="ECO:0000256" key="10">
    <source>
        <dbReference type="ARBA" id="ARBA00042242"/>
    </source>
</evidence>
<evidence type="ECO:0000256" key="6">
    <source>
        <dbReference type="ARBA" id="ARBA00022741"/>
    </source>
</evidence>
<dbReference type="SUPFAM" id="SSF51246">
    <property type="entry name" value="Rudiment single hybrid motif"/>
    <property type="match status" value="1"/>
</dbReference>
<dbReference type="SMART" id="SM01209">
    <property type="entry name" value="GARS_A"/>
    <property type="match status" value="1"/>
</dbReference>
<dbReference type="InterPro" id="IPR020560">
    <property type="entry name" value="PRibGlycinamide_synth_C-dom"/>
</dbReference>
<evidence type="ECO:0000256" key="4">
    <source>
        <dbReference type="ARBA" id="ARBA00013255"/>
    </source>
</evidence>
<keyword evidence="6 13" id="KW-0547">Nucleotide-binding</keyword>
<dbReference type="InterPro" id="IPR037123">
    <property type="entry name" value="PRibGlycinamide_synth_C_sf"/>
</dbReference>
<proteinExistence type="inferred from homology"/>
<gene>
    <name evidence="12 15" type="primary">purD</name>
    <name evidence="15" type="ORF">QID03_08790</name>
</gene>
<dbReference type="Pfam" id="PF02844">
    <property type="entry name" value="GARS_N"/>
    <property type="match status" value="1"/>
</dbReference>
<evidence type="ECO:0000256" key="9">
    <source>
        <dbReference type="ARBA" id="ARBA00038345"/>
    </source>
</evidence>
<dbReference type="InterPro" id="IPR020559">
    <property type="entry name" value="PRibGlycinamide_synth_CS"/>
</dbReference>
<dbReference type="Pfam" id="PF02843">
    <property type="entry name" value="GARS_C"/>
    <property type="match status" value="1"/>
</dbReference>